<evidence type="ECO:0000313" key="1">
    <source>
        <dbReference type="EMBL" id="GBO35889.1"/>
    </source>
</evidence>
<proteinExistence type="predicted"/>
<protein>
    <submittedName>
        <fullName evidence="1">Uncharacterized protein</fullName>
    </submittedName>
</protein>
<comment type="caution">
    <text evidence="1">The sequence shown here is derived from an EMBL/GenBank/DDBJ whole genome shotgun (WGS) entry which is preliminary data.</text>
</comment>
<dbReference type="EMBL" id="BGPR01059941">
    <property type="protein sequence ID" value="GBO35889.1"/>
    <property type="molecule type" value="Genomic_DNA"/>
</dbReference>
<gene>
    <name evidence="1" type="ORF">AVEN_99977_1</name>
</gene>
<evidence type="ECO:0000313" key="2">
    <source>
        <dbReference type="Proteomes" id="UP000499080"/>
    </source>
</evidence>
<dbReference type="AlphaFoldDB" id="A0A4Y2WF94"/>
<sequence>MNERPVAGSGFGNGSGNLSFLPINKSLPDVHAETGYPCILETTWKSSGQPLNWFFSSHDCYSDNRNNSISWFYSTPEGPLSSFDASVPDWGKGPNKVPSFLLLDPSICRNETIP</sequence>
<accession>A0A4Y2WF94</accession>
<reference evidence="1 2" key="1">
    <citation type="journal article" date="2019" name="Sci. Rep.">
        <title>Orb-weaving spider Araneus ventricosus genome elucidates the spidroin gene catalogue.</title>
        <authorList>
            <person name="Kono N."/>
            <person name="Nakamura H."/>
            <person name="Ohtoshi R."/>
            <person name="Moran D.A.P."/>
            <person name="Shinohara A."/>
            <person name="Yoshida Y."/>
            <person name="Fujiwara M."/>
            <person name="Mori M."/>
            <person name="Tomita M."/>
            <person name="Arakawa K."/>
        </authorList>
    </citation>
    <scope>NUCLEOTIDE SEQUENCE [LARGE SCALE GENOMIC DNA]</scope>
</reference>
<name>A0A4Y2WF94_ARAVE</name>
<organism evidence="1 2">
    <name type="scientific">Araneus ventricosus</name>
    <name type="common">Orbweaver spider</name>
    <name type="synonym">Epeira ventricosa</name>
    <dbReference type="NCBI Taxonomy" id="182803"/>
    <lineage>
        <taxon>Eukaryota</taxon>
        <taxon>Metazoa</taxon>
        <taxon>Ecdysozoa</taxon>
        <taxon>Arthropoda</taxon>
        <taxon>Chelicerata</taxon>
        <taxon>Arachnida</taxon>
        <taxon>Araneae</taxon>
        <taxon>Araneomorphae</taxon>
        <taxon>Entelegynae</taxon>
        <taxon>Araneoidea</taxon>
        <taxon>Araneidae</taxon>
        <taxon>Araneus</taxon>
    </lineage>
</organism>
<dbReference type="Proteomes" id="UP000499080">
    <property type="component" value="Unassembled WGS sequence"/>
</dbReference>
<keyword evidence="2" id="KW-1185">Reference proteome</keyword>